<keyword evidence="1" id="KW-0472">Membrane</keyword>
<evidence type="ECO:0000313" key="2">
    <source>
        <dbReference type="EMBL" id="OYO24434.1"/>
    </source>
</evidence>
<feature type="transmembrane region" description="Helical" evidence="1">
    <location>
        <begin position="99"/>
        <end position="119"/>
    </location>
</feature>
<organism evidence="2 3">
    <name type="scientific">Enemella dayhoffiae</name>
    <dbReference type="NCBI Taxonomy" id="2016507"/>
    <lineage>
        <taxon>Bacteria</taxon>
        <taxon>Bacillati</taxon>
        <taxon>Actinomycetota</taxon>
        <taxon>Actinomycetes</taxon>
        <taxon>Propionibacteriales</taxon>
        <taxon>Propionibacteriaceae</taxon>
        <taxon>Enemella</taxon>
    </lineage>
</organism>
<name>A0A255HDM7_9ACTN</name>
<keyword evidence="1" id="KW-0812">Transmembrane</keyword>
<keyword evidence="1" id="KW-1133">Transmembrane helix</keyword>
<reference evidence="2 3" key="1">
    <citation type="submission" date="2017-07" db="EMBL/GenBank/DDBJ databases">
        <title>Draft whole genome sequences of clinical Proprionibacteriaceae strains.</title>
        <authorList>
            <person name="Bernier A.-M."/>
            <person name="Bernard K."/>
            <person name="Domingo M.-C."/>
        </authorList>
    </citation>
    <scope>NUCLEOTIDE SEQUENCE [LARGE SCALE GENOMIC DNA]</scope>
    <source>
        <strain evidence="2 3">NML 130396</strain>
    </source>
</reference>
<feature type="transmembrane region" description="Helical" evidence="1">
    <location>
        <begin position="195"/>
        <end position="214"/>
    </location>
</feature>
<keyword evidence="3" id="KW-1185">Reference proteome</keyword>
<dbReference type="AlphaFoldDB" id="A0A255HDM7"/>
<feature type="transmembrane region" description="Helical" evidence="1">
    <location>
        <begin position="58"/>
        <end position="78"/>
    </location>
</feature>
<evidence type="ECO:0000313" key="3">
    <source>
        <dbReference type="Proteomes" id="UP000216311"/>
    </source>
</evidence>
<evidence type="ECO:0000256" key="1">
    <source>
        <dbReference type="SAM" id="Phobius"/>
    </source>
</evidence>
<comment type="caution">
    <text evidence="2">The sequence shown here is derived from an EMBL/GenBank/DDBJ whole genome shotgun (WGS) entry which is preliminary data.</text>
</comment>
<proteinExistence type="predicted"/>
<sequence length="226" mass="23691">MNRPTAEPVEARQRLGLAARLLGAAGALAAGVLTAPVTGMCEQFGPCGAPTSLTVLAWGERLLVVGLVLLAAGFLVWVGYAATRAGEPIPARLPLPVQLLLLIVLVDLILMVPLGAALIAGRHLFVGLACWWLLGLVWLLARPLRARGLFEREVRAFALVLGLAAVGSAAAVAWAARLGLTDIRVTEDAHVPWAWPALLIGHLGVPLLVGLLAAQRTRGQLTSHHG</sequence>
<gene>
    <name evidence="2" type="ORF">CGZ93_03310</name>
</gene>
<dbReference type="EMBL" id="NMVQ01000003">
    <property type="protein sequence ID" value="OYO24434.1"/>
    <property type="molecule type" value="Genomic_DNA"/>
</dbReference>
<dbReference type="Proteomes" id="UP000216311">
    <property type="component" value="Unassembled WGS sequence"/>
</dbReference>
<protein>
    <submittedName>
        <fullName evidence="2">Uncharacterized protein</fullName>
    </submittedName>
</protein>
<accession>A0A255HDM7</accession>
<feature type="transmembrane region" description="Helical" evidence="1">
    <location>
        <begin position="125"/>
        <end position="144"/>
    </location>
</feature>
<dbReference type="RefSeq" id="WP_094362742.1">
    <property type="nucleotide sequence ID" value="NZ_NMVQ01000003.1"/>
</dbReference>
<feature type="transmembrane region" description="Helical" evidence="1">
    <location>
        <begin position="156"/>
        <end position="175"/>
    </location>
</feature>